<comment type="caution">
    <text evidence="2">The sequence shown here is derived from an EMBL/GenBank/DDBJ whole genome shotgun (WGS) entry which is preliminary data.</text>
</comment>
<evidence type="ECO:0000256" key="1">
    <source>
        <dbReference type="SAM" id="SignalP"/>
    </source>
</evidence>
<protein>
    <submittedName>
        <fullName evidence="2">Uncharacterized protein</fullName>
    </submittedName>
</protein>
<evidence type="ECO:0000313" key="2">
    <source>
        <dbReference type="EMBL" id="OQN95918.1"/>
    </source>
</evidence>
<name>A0A1V8S9N4_9PEZI</name>
<dbReference type="EMBL" id="NAJO01000076">
    <property type="protein sequence ID" value="OQN95918.1"/>
    <property type="molecule type" value="Genomic_DNA"/>
</dbReference>
<dbReference type="InParanoid" id="A0A1V8S9N4"/>
<gene>
    <name evidence="2" type="ORF">B0A48_17755</name>
</gene>
<sequence length="166" mass="16763">MNAVHRVHINGMLIPVVTSAALADADATVPVAVVIAVDVVPLAAPNAVAVTAEVVATVASAATVILAEASATAVDAITIVLATSSLTHPPLPLTPTPKPPCTSPSFTAPSPLTTPLQSAHTIHVVLATPSPSHPFPMTTLGSRWKYRLNATHPDLASQADAQSGGQ</sequence>
<feature type="signal peptide" evidence="1">
    <location>
        <begin position="1"/>
        <end position="19"/>
    </location>
</feature>
<dbReference type="AlphaFoldDB" id="A0A1V8S9N4"/>
<evidence type="ECO:0000313" key="3">
    <source>
        <dbReference type="Proteomes" id="UP000192596"/>
    </source>
</evidence>
<accession>A0A1V8S9N4</accession>
<proteinExistence type="predicted"/>
<feature type="chain" id="PRO_5012031547" evidence="1">
    <location>
        <begin position="20"/>
        <end position="166"/>
    </location>
</feature>
<organism evidence="2 3">
    <name type="scientific">Cryoendolithus antarcticus</name>
    <dbReference type="NCBI Taxonomy" id="1507870"/>
    <lineage>
        <taxon>Eukaryota</taxon>
        <taxon>Fungi</taxon>
        <taxon>Dikarya</taxon>
        <taxon>Ascomycota</taxon>
        <taxon>Pezizomycotina</taxon>
        <taxon>Dothideomycetes</taxon>
        <taxon>Dothideomycetidae</taxon>
        <taxon>Cladosporiales</taxon>
        <taxon>Cladosporiaceae</taxon>
        <taxon>Cryoendolithus</taxon>
    </lineage>
</organism>
<keyword evidence="1" id="KW-0732">Signal</keyword>
<dbReference type="Proteomes" id="UP000192596">
    <property type="component" value="Unassembled WGS sequence"/>
</dbReference>
<keyword evidence="3" id="KW-1185">Reference proteome</keyword>
<reference evidence="3" key="1">
    <citation type="submission" date="2017-03" db="EMBL/GenBank/DDBJ databases">
        <title>Genomes of endolithic fungi from Antarctica.</title>
        <authorList>
            <person name="Coleine C."/>
            <person name="Masonjones S."/>
            <person name="Stajich J.E."/>
        </authorList>
    </citation>
    <scope>NUCLEOTIDE SEQUENCE [LARGE SCALE GENOMIC DNA]</scope>
    <source>
        <strain evidence="3">CCFEE 5527</strain>
    </source>
</reference>